<sequence length="203" mass="23842">MYPERGVELIDMNPQSFHQVLKQDGAQELRFFSIKVELFSDLVNQIQKQVWKDEDYKVIKKLARGELVQDYSIEPQAKLLLFKYKVVIPSNQELQLYILQKHHEKLLAGVPGQEKTLKLIKRDCYWAGMNKIIKDYVFSFLKNIGSHAYHLKLPQQWKSAHTIFHVSLSEPVKKSTIPNRNQLPPPTVLVEEQKEWELAQVLY</sequence>
<accession>A0A9Q3D3Z4</accession>
<dbReference type="Proteomes" id="UP000765509">
    <property type="component" value="Unassembled WGS sequence"/>
</dbReference>
<dbReference type="Gene3D" id="1.10.340.70">
    <property type="match status" value="1"/>
</dbReference>
<comment type="caution">
    <text evidence="3">The sequence shown here is derived from an EMBL/GenBank/DDBJ whole genome shotgun (WGS) entry which is preliminary data.</text>
</comment>
<keyword evidence="4" id="KW-1185">Reference proteome</keyword>
<evidence type="ECO:0000259" key="2">
    <source>
        <dbReference type="Pfam" id="PF24626"/>
    </source>
</evidence>
<dbReference type="Pfam" id="PF24626">
    <property type="entry name" value="SH3_Tf2-1"/>
    <property type="match status" value="1"/>
</dbReference>
<dbReference type="InterPro" id="IPR041588">
    <property type="entry name" value="Integrase_H2C2"/>
</dbReference>
<evidence type="ECO:0000313" key="4">
    <source>
        <dbReference type="Proteomes" id="UP000765509"/>
    </source>
</evidence>
<proteinExistence type="predicted"/>
<evidence type="ECO:0000259" key="1">
    <source>
        <dbReference type="Pfam" id="PF17921"/>
    </source>
</evidence>
<gene>
    <name evidence="3" type="ORF">O181_036129</name>
</gene>
<evidence type="ECO:0000313" key="3">
    <source>
        <dbReference type="EMBL" id="MBW0496414.1"/>
    </source>
</evidence>
<dbReference type="EMBL" id="AVOT02013611">
    <property type="protein sequence ID" value="MBW0496414.1"/>
    <property type="molecule type" value="Genomic_DNA"/>
</dbReference>
<reference evidence="3" key="1">
    <citation type="submission" date="2021-03" db="EMBL/GenBank/DDBJ databases">
        <title>Draft genome sequence of rust myrtle Austropuccinia psidii MF-1, a brazilian biotype.</title>
        <authorList>
            <person name="Quecine M.C."/>
            <person name="Pachon D.M.R."/>
            <person name="Bonatelli M.L."/>
            <person name="Correr F.H."/>
            <person name="Franceschini L.M."/>
            <person name="Leite T.F."/>
            <person name="Margarido G.R.A."/>
            <person name="Almeida C.A."/>
            <person name="Ferrarezi J.A."/>
            <person name="Labate C.A."/>
        </authorList>
    </citation>
    <scope>NUCLEOTIDE SEQUENCE</scope>
    <source>
        <strain evidence="3">MF-1</strain>
    </source>
</reference>
<dbReference type="Pfam" id="PF17921">
    <property type="entry name" value="Integrase_H2C2"/>
    <property type="match status" value="1"/>
</dbReference>
<organism evidence="3 4">
    <name type="scientific">Austropuccinia psidii MF-1</name>
    <dbReference type="NCBI Taxonomy" id="1389203"/>
    <lineage>
        <taxon>Eukaryota</taxon>
        <taxon>Fungi</taxon>
        <taxon>Dikarya</taxon>
        <taxon>Basidiomycota</taxon>
        <taxon>Pucciniomycotina</taxon>
        <taxon>Pucciniomycetes</taxon>
        <taxon>Pucciniales</taxon>
        <taxon>Sphaerophragmiaceae</taxon>
        <taxon>Austropuccinia</taxon>
    </lineage>
</organism>
<feature type="domain" description="Tf2-1-like SH3-like" evidence="2">
    <location>
        <begin position="138"/>
        <end position="171"/>
    </location>
</feature>
<dbReference type="AlphaFoldDB" id="A0A9Q3D3Z4"/>
<name>A0A9Q3D3Z4_9BASI</name>
<protein>
    <recommendedName>
        <fullName evidence="5">Integrase zinc-binding domain-containing protein</fullName>
    </recommendedName>
</protein>
<dbReference type="InterPro" id="IPR056924">
    <property type="entry name" value="SH3_Tf2-1"/>
</dbReference>
<feature type="domain" description="Integrase zinc-binding" evidence="1">
    <location>
        <begin position="91"/>
        <end position="137"/>
    </location>
</feature>
<evidence type="ECO:0008006" key="5">
    <source>
        <dbReference type="Google" id="ProtNLM"/>
    </source>
</evidence>